<dbReference type="InterPro" id="IPR027409">
    <property type="entry name" value="GroEL-like_apical_dom_sf"/>
</dbReference>
<reference evidence="4 5" key="1">
    <citation type="journal article" date="2017" name="Genome Biol.">
        <title>New reference genome sequences of hot pepper reveal the massive evolution of plant disease-resistance genes by retroduplication.</title>
        <authorList>
            <person name="Kim S."/>
            <person name="Park J."/>
            <person name="Yeom S.I."/>
            <person name="Kim Y.M."/>
            <person name="Seo E."/>
            <person name="Kim K.T."/>
            <person name="Kim M.S."/>
            <person name="Lee J.M."/>
            <person name="Cheong K."/>
            <person name="Shin H.S."/>
            <person name="Kim S.B."/>
            <person name="Han K."/>
            <person name="Lee J."/>
            <person name="Park M."/>
            <person name="Lee H.A."/>
            <person name="Lee H.Y."/>
            <person name="Lee Y."/>
            <person name="Oh S."/>
            <person name="Lee J.H."/>
            <person name="Choi E."/>
            <person name="Choi E."/>
            <person name="Lee S.E."/>
            <person name="Jeon J."/>
            <person name="Kim H."/>
            <person name="Choi G."/>
            <person name="Song H."/>
            <person name="Lee J."/>
            <person name="Lee S.C."/>
            <person name="Kwon J.K."/>
            <person name="Lee H.Y."/>
            <person name="Koo N."/>
            <person name="Hong Y."/>
            <person name="Kim R.W."/>
            <person name="Kang W.H."/>
            <person name="Huh J.H."/>
            <person name="Kang B.C."/>
            <person name="Yang T.J."/>
            <person name="Lee Y.H."/>
            <person name="Bennetzen J.L."/>
            <person name="Choi D."/>
        </authorList>
    </citation>
    <scope>NUCLEOTIDE SEQUENCE [LARGE SCALE GENOMIC DNA]</scope>
    <source>
        <strain evidence="5">cv. PBC81</strain>
    </source>
</reference>
<dbReference type="EMBL" id="MLFT02000006">
    <property type="protein sequence ID" value="PHT45136.1"/>
    <property type="molecule type" value="Genomic_DNA"/>
</dbReference>
<reference evidence="5" key="2">
    <citation type="journal article" date="2017" name="J. Anim. Genet.">
        <title>Multiple reference genome sequences of hot pepper reveal the massive evolution of plant disease resistance genes by retroduplication.</title>
        <authorList>
            <person name="Kim S."/>
            <person name="Park J."/>
            <person name="Yeom S.-I."/>
            <person name="Kim Y.-M."/>
            <person name="Seo E."/>
            <person name="Kim K.-T."/>
            <person name="Kim M.-S."/>
            <person name="Lee J.M."/>
            <person name="Cheong K."/>
            <person name="Shin H.-S."/>
            <person name="Kim S.-B."/>
            <person name="Han K."/>
            <person name="Lee J."/>
            <person name="Park M."/>
            <person name="Lee H.-A."/>
            <person name="Lee H.-Y."/>
            <person name="Lee Y."/>
            <person name="Oh S."/>
            <person name="Lee J.H."/>
            <person name="Choi E."/>
            <person name="Choi E."/>
            <person name="Lee S.E."/>
            <person name="Jeon J."/>
            <person name="Kim H."/>
            <person name="Choi G."/>
            <person name="Song H."/>
            <person name="Lee J."/>
            <person name="Lee S.-C."/>
            <person name="Kwon J.-K."/>
            <person name="Lee H.-Y."/>
            <person name="Koo N."/>
            <person name="Hong Y."/>
            <person name="Kim R.W."/>
            <person name="Kang W.-H."/>
            <person name="Huh J.H."/>
            <person name="Kang B.-C."/>
            <person name="Yang T.-J."/>
            <person name="Lee Y.-H."/>
            <person name="Bennetzen J.L."/>
            <person name="Choi D."/>
        </authorList>
    </citation>
    <scope>NUCLEOTIDE SEQUENCE [LARGE SCALE GENOMIC DNA]</scope>
    <source>
        <strain evidence="5">cv. PBC81</strain>
    </source>
</reference>
<dbReference type="Gene3D" id="3.50.7.10">
    <property type="entry name" value="GroEL"/>
    <property type="match status" value="1"/>
</dbReference>
<evidence type="ECO:0008006" key="6">
    <source>
        <dbReference type="Google" id="ProtNLM"/>
    </source>
</evidence>
<dbReference type="GO" id="GO:0140662">
    <property type="term" value="F:ATP-dependent protein folding chaperone"/>
    <property type="evidence" value="ECO:0007669"/>
    <property type="project" value="InterPro"/>
</dbReference>
<dbReference type="SUPFAM" id="SSF52029">
    <property type="entry name" value="GroEL apical domain-like"/>
    <property type="match status" value="1"/>
</dbReference>
<dbReference type="STRING" id="33114.A0A2G2WIR3"/>
<comment type="similarity">
    <text evidence="1">Belongs to the chaperonin (HSP60) family.</text>
</comment>
<feature type="region of interest" description="Disordered" evidence="3">
    <location>
        <begin position="127"/>
        <end position="146"/>
    </location>
</feature>
<dbReference type="GO" id="GO:0042026">
    <property type="term" value="P:protein refolding"/>
    <property type="evidence" value="ECO:0007669"/>
    <property type="project" value="InterPro"/>
</dbReference>
<dbReference type="FunFam" id="3.50.7.10:FF:000001">
    <property type="entry name" value="60 kDa chaperonin"/>
    <property type="match status" value="1"/>
</dbReference>
<keyword evidence="2" id="KW-0143">Chaperone</keyword>
<gene>
    <name evidence="4" type="ORF">CQW23_14294</name>
</gene>
<dbReference type="InterPro" id="IPR001844">
    <property type="entry name" value="Cpn60/GroEL"/>
</dbReference>
<proteinExistence type="inferred from homology"/>
<evidence type="ECO:0000256" key="2">
    <source>
        <dbReference type="ARBA" id="ARBA00023186"/>
    </source>
</evidence>
<dbReference type="OrthoDB" id="1714907at2759"/>
<comment type="caution">
    <text evidence="4">The sequence shown here is derived from an EMBL/GenBank/DDBJ whole genome shotgun (WGS) entry which is preliminary data.</text>
</comment>
<evidence type="ECO:0000313" key="4">
    <source>
        <dbReference type="EMBL" id="PHT45136.1"/>
    </source>
</evidence>
<accession>A0A2G2WIR3</accession>
<name>A0A2G2WIR3_CAPBA</name>
<organism evidence="4 5">
    <name type="scientific">Capsicum baccatum</name>
    <name type="common">Peruvian pepper</name>
    <dbReference type="NCBI Taxonomy" id="33114"/>
    <lineage>
        <taxon>Eukaryota</taxon>
        <taxon>Viridiplantae</taxon>
        <taxon>Streptophyta</taxon>
        <taxon>Embryophyta</taxon>
        <taxon>Tracheophyta</taxon>
        <taxon>Spermatophyta</taxon>
        <taxon>Magnoliopsida</taxon>
        <taxon>eudicotyledons</taxon>
        <taxon>Gunneridae</taxon>
        <taxon>Pentapetalae</taxon>
        <taxon>asterids</taxon>
        <taxon>lamiids</taxon>
        <taxon>Solanales</taxon>
        <taxon>Solanaceae</taxon>
        <taxon>Solanoideae</taxon>
        <taxon>Capsiceae</taxon>
        <taxon>Capsicum</taxon>
    </lineage>
</organism>
<keyword evidence="5" id="KW-1185">Reference proteome</keyword>
<evidence type="ECO:0000256" key="3">
    <source>
        <dbReference type="SAM" id="MobiDB-lite"/>
    </source>
</evidence>
<sequence>MIRKKLRGVLKVAAIKAPSFEERKSHCLDDISILTGGTVIRDNMGLTLENAHKDYLGSTSKVVITKDSTLIVIDGSTRMTVSKRVTQIQNLVENTEEKFQKTILNETIVRLSSGIGIIQPSDAASGSILPMDARRSRDDNDPTDIL</sequence>
<protein>
    <recommendedName>
        <fullName evidence="6">RuBisCO large subunit-binding protein subunit beta, chloroplastic</fullName>
    </recommendedName>
</protein>
<dbReference type="Proteomes" id="UP000224567">
    <property type="component" value="Unassembled WGS sequence"/>
</dbReference>
<dbReference type="PRINTS" id="PR00298">
    <property type="entry name" value="CHAPERONIN60"/>
</dbReference>
<dbReference type="AlphaFoldDB" id="A0A2G2WIR3"/>
<dbReference type="PANTHER" id="PTHR45633">
    <property type="entry name" value="60 KDA HEAT SHOCK PROTEIN, MITOCHONDRIAL"/>
    <property type="match status" value="1"/>
</dbReference>
<evidence type="ECO:0000256" key="1">
    <source>
        <dbReference type="ARBA" id="ARBA00006607"/>
    </source>
</evidence>
<evidence type="ECO:0000313" key="5">
    <source>
        <dbReference type="Proteomes" id="UP000224567"/>
    </source>
</evidence>